<feature type="domain" description="DNA/RNA-binding" evidence="4">
    <location>
        <begin position="170"/>
        <end position="432"/>
    </location>
</feature>
<accession>A0A1B6BZA1</accession>
<evidence type="ECO:0000313" key="6">
    <source>
        <dbReference type="EMBL" id="JAS06597.1"/>
    </source>
</evidence>
<dbReference type="SUPFAM" id="SSF48452">
    <property type="entry name" value="TPR-like"/>
    <property type="match status" value="1"/>
</dbReference>
<gene>
    <name evidence="6" type="ORF">g.33313</name>
    <name evidence="7" type="ORF">g.33315</name>
</gene>
<evidence type="ECO:0000256" key="3">
    <source>
        <dbReference type="SAM" id="MobiDB-lite"/>
    </source>
</evidence>
<dbReference type="GO" id="GO:0042162">
    <property type="term" value="F:telomeric DNA binding"/>
    <property type="evidence" value="ECO:0007669"/>
    <property type="project" value="TreeGrafter"/>
</dbReference>
<sequence>MGLNAAVQALKKAERLKEKVVNSQDLLNDNEARLCQQQLQDIYQQVLILDLEYALDKKVEQELWSHGFKKYIATLQSLAKDKKNPKRSESQALLSASLDGASGFYLTLLQEVCTTFDLDLPFRRKDLTYGSCKRTDLLTKPHKNSCYYICQHCLVHLGDIARYRNRSRQAESFYRHAVKLSPTSGQPYNQLALLEASRGDKLSTVFHYLRSIAVRHMFPAAASNLALTFEKCANQPLNKDIHSTKLTSYEYLSLFLKLHAYFHTCTKLNVCEAYVKLLTDTLTPHIATQSFNSWKLVQMFAINVYAYFHPCKDSESSDLLTEDEKQVRSFIIDLIAGFLNAFLLPVYTLKQDETILDYFALPVIKLTLDWIRLNQEVLCEDGFNKRLQIWPGLCRLLNVLQGILENFNHDPYEKYPLPEDSDLQGFLPLENSFSELNFDEQDLTVGVRQKLRGARLIQLGTWLSTLPYHLITIRYTGSSVTFEPVSGVQVLPSSELIKELEELSLNKVFSPSPAPSDTASSRASNNTPEHISVVELIPTLENVQEKRAGILKPQTTNEKGMNGVKTGRVRQNVAMQAILRRSQEQETKQVTFKTPSPPISPKIEPPLPPVNWRNPLPVPSFPPPAFPFPPPPLENINFHNGPAGPRSFNSGLWPEEPRQKWLTSDDRSSQPLTRNMPYQMNQKPPPLPTSDLFNNWKSGVNLKLGPFSPPIFSQPPPFTPSRTEAPNQLIDQMQQQHQHLPAQQNNNVMSPAYSLFSPAWATQHHPHQFMGTSLLGPQSLWSGPGPSPLERLLEQQKQLREAPMPQTDNT</sequence>
<dbReference type="GO" id="GO:0070034">
    <property type="term" value="F:telomerase RNA binding"/>
    <property type="evidence" value="ECO:0007669"/>
    <property type="project" value="TreeGrafter"/>
</dbReference>
<dbReference type="PANTHER" id="PTHR15696:SF5">
    <property type="entry name" value="NONSENSE-MEDIATED MRNA DECAY FACTOR SMG7"/>
    <property type="match status" value="1"/>
</dbReference>
<reference evidence="6" key="1">
    <citation type="submission" date="2015-12" db="EMBL/GenBank/DDBJ databases">
        <title>De novo transcriptome assembly of four potential Pierce s Disease insect vectors from Arizona vineyards.</title>
        <authorList>
            <person name="Tassone E.E."/>
        </authorList>
    </citation>
    <scope>NUCLEOTIDE SEQUENCE</scope>
</reference>
<feature type="compositionally biased region" description="Polar residues" evidence="3">
    <location>
        <begin position="669"/>
        <end position="682"/>
    </location>
</feature>
<keyword evidence="2" id="KW-0175">Coiled coil</keyword>
<keyword evidence="1" id="KW-0866">Nonsense-mediated mRNA decay</keyword>
<dbReference type="InterPro" id="IPR011990">
    <property type="entry name" value="TPR-like_helical_dom_sf"/>
</dbReference>
<proteinExistence type="predicted"/>
<feature type="domain" description="Telomerase activating protein Est1-like N-terminal" evidence="5">
    <location>
        <begin position="58"/>
        <end position="165"/>
    </location>
</feature>
<dbReference type="InterPro" id="IPR045153">
    <property type="entry name" value="Est1/Ebs1-like"/>
</dbReference>
<evidence type="ECO:0000256" key="2">
    <source>
        <dbReference type="SAM" id="Coils"/>
    </source>
</evidence>
<dbReference type="AlphaFoldDB" id="A0A1B6BZA1"/>
<dbReference type="EMBL" id="GEDC01030701">
    <property type="protein sequence ID" value="JAS06597.1"/>
    <property type="molecule type" value="Transcribed_RNA"/>
</dbReference>
<feature type="compositionally biased region" description="Low complexity" evidence="3">
    <location>
        <begin position="515"/>
        <end position="524"/>
    </location>
</feature>
<dbReference type="GO" id="GO:0005697">
    <property type="term" value="C:telomerase holoenzyme complex"/>
    <property type="evidence" value="ECO:0007669"/>
    <property type="project" value="TreeGrafter"/>
</dbReference>
<dbReference type="Pfam" id="PF10374">
    <property type="entry name" value="EST1"/>
    <property type="match status" value="1"/>
</dbReference>
<dbReference type="InterPro" id="IPR019458">
    <property type="entry name" value="Est1-like_N"/>
</dbReference>
<evidence type="ECO:0000256" key="1">
    <source>
        <dbReference type="ARBA" id="ARBA00023161"/>
    </source>
</evidence>
<feature type="region of interest" description="Disordered" evidence="3">
    <location>
        <begin position="582"/>
        <end position="603"/>
    </location>
</feature>
<feature type="region of interest" description="Disordered" evidence="3">
    <location>
        <begin position="508"/>
        <end position="527"/>
    </location>
</feature>
<feature type="region of interest" description="Disordered" evidence="3">
    <location>
        <begin position="660"/>
        <end position="688"/>
    </location>
</feature>
<feature type="region of interest" description="Disordered" evidence="3">
    <location>
        <begin position="776"/>
        <end position="810"/>
    </location>
</feature>
<dbReference type="Gene3D" id="1.25.40.10">
    <property type="entry name" value="Tetratricopeptide repeat domain"/>
    <property type="match status" value="1"/>
</dbReference>
<organism evidence="6">
    <name type="scientific">Clastoptera arizonana</name>
    <name type="common">Arizona spittle bug</name>
    <dbReference type="NCBI Taxonomy" id="38151"/>
    <lineage>
        <taxon>Eukaryota</taxon>
        <taxon>Metazoa</taxon>
        <taxon>Ecdysozoa</taxon>
        <taxon>Arthropoda</taxon>
        <taxon>Hexapoda</taxon>
        <taxon>Insecta</taxon>
        <taxon>Pterygota</taxon>
        <taxon>Neoptera</taxon>
        <taxon>Paraneoptera</taxon>
        <taxon>Hemiptera</taxon>
        <taxon>Auchenorrhyncha</taxon>
        <taxon>Cercopoidea</taxon>
        <taxon>Clastopteridae</taxon>
        <taxon>Clastoptera</taxon>
    </lineage>
</organism>
<evidence type="ECO:0000259" key="4">
    <source>
        <dbReference type="Pfam" id="PF10373"/>
    </source>
</evidence>
<dbReference type="InterPro" id="IPR018834">
    <property type="entry name" value="DNA/RNA-bd_Est1-type"/>
</dbReference>
<name>A0A1B6BZA1_9HEMI</name>
<feature type="compositionally biased region" description="Basic and acidic residues" evidence="3">
    <location>
        <begin position="791"/>
        <end position="800"/>
    </location>
</feature>
<dbReference type="GO" id="GO:0000184">
    <property type="term" value="P:nuclear-transcribed mRNA catabolic process, nonsense-mediated decay"/>
    <property type="evidence" value="ECO:0007669"/>
    <property type="project" value="UniProtKB-KW"/>
</dbReference>
<feature type="coiled-coil region" evidence="2">
    <location>
        <begin position="6"/>
        <end position="33"/>
    </location>
</feature>
<dbReference type="EMBL" id="GEDC01016210">
    <property type="protein sequence ID" value="JAS21088.1"/>
    <property type="molecule type" value="Transcribed_RNA"/>
</dbReference>
<evidence type="ECO:0008006" key="8">
    <source>
        <dbReference type="Google" id="ProtNLM"/>
    </source>
</evidence>
<dbReference type="PANTHER" id="PTHR15696">
    <property type="entry name" value="SMG-7 SUPPRESSOR WITH MORPHOLOGICAL EFFECT ON GENITALIA PROTEIN 7"/>
    <property type="match status" value="1"/>
</dbReference>
<protein>
    <recommendedName>
        <fullName evidence="8">DNA/RNA-binding domain-containing protein</fullName>
    </recommendedName>
</protein>
<evidence type="ECO:0000313" key="7">
    <source>
        <dbReference type="EMBL" id="JAS21088.1"/>
    </source>
</evidence>
<evidence type="ECO:0000259" key="5">
    <source>
        <dbReference type="Pfam" id="PF10374"/>
    </source>
</evidence>
<dbReference type="Pfam" id="PF10373">
    <property type="entry name" value="EST1_DNA_bind"/>
    <property type="match status" value="1"/>
</dbReference>